<sequence length="659" mass="74789">MPEIFNLNNSYNINNSKKISSKLTFEIGEKFSGKIIKRDEGNKATIKLVDGWEFEAEIDGDIDSLEQGFNKFEVEDFKDGKIKLKLVGANIKSDNSKNSDISNLLDKEGLKSEDTILLKSMLKFDISLTKENIKKVKSLINFNKDISENPKELNLFIEKYLDSKGISQNSLRGQSIANNLKEFLNVFKNLSNEDILLFLENNIDFTTENVEGYNNLFKGKGNIQDILKGIDKSLSDFSGNISEKGINNYIDKNTSIVESNENILKEKPVIDKLNSSIAKDIYEKQDNVVNNKIDILSILKSISGKTEDSTKLGLKEILNSKKDIFTSNEFANISSKIDKIDADEFLNVFKLTNTDLNETMLDNKSFNFELTKKSIEKTISNIFQKDIQLTDEESMKLKDIISLEIKDNKHSNLGLIKNNNLDENQQVLNNIKAKDSSVNEILNPKMVDQIRDEVNKIVEKDIDRMINKNTVANEKMTSHELIKDSIESRSKEGSNIIKDIISKLNTESNLSSKIISVLKDSIGDIKLFNKISQEYYYMDMPINIRERDYPCKLIVKDNRKDGKKIDSTNVKLVVTVKTSNLGVVDGYIKVTDKNINVDLKCEEKFVKLIDTAKEKLINNIQSIGFVVAVKVSKKKDEASIISCREFFNDNNISAIDIKV</sequence>
<dbReference type="Proteomes" id="UP000280586">
    <property type="component" value="Chromosome"/>
</dbReference>
<evidence type="ECO:0000313" key="4">
    <source>
        <dbReference type="Proteomes" id="UP001055437"/>
    </source>
</evidence>
<dbReference type="EMBL" id="CP099799">
    <property type="protein sequence ID" value="USS01506.1"/>
    <property type="molecule type" value="Genomic_DNA"/>
</dbReference>
<reference evidence="1 3" key="1">
    <citation type="submission" date="2017-09" db="EMBL/GenBank/DDBJ databases">
        <authorList>
            <person name="Thomas P."/>
            <person name="Seyboldt C."/>
        </authorList>
    </citation>
    <scope>NUCLEOTIDE SEQUENCE [LARGE SCALE GENOMIC DNA]</scope>
    <source>
        <strain evidence="1 3">DSM 7534</strain>
    </source>
</reference>
<organism evidence="1 3">
    <name type="scientific">Clostridium septicum</name>
    <dbReference type="NCBI Taxonomy" id="1504"/>
    <lineage>
        <taxon>Bacteria</taxon>
        <taxon>Bacillati</taxon>
        <taxon>Bacillota</taxon>
        <taxon>Clostridia</taxon>
        <taxon>Eubacteriales</taxon>
        <taxon>Clostridiaceae</taxon>
        <taxon>Clostridium</taxon>
    </lineage>
</organism>
<dbReference type="EMBL" id="CP023671">
    <property type="protein sequence ID" value="AYE34914.1"/>
    <property type="molecule type" value="Genomic_DNA"/>
</dbReference>
<gene>
    <name evidence="1" type="ORF">CP523_11105</name>
    <name evidence="2" type="ORF">NH397_03450</name>
</gene>
<evidence type="ECO:0008006" key="5">
    <source>
        <dbReference type="Google" id="ProtNLM"/>
    </source>
</evidence>
<evidence type="ECO:0000313" key="2">
    <source>
        <dbReference type="EMBL" id="USS01506.1"/>
    </source>
</evidence>
<accession>A0A9N7JMZ3</accession>
<dbReference type="RefSeq" id="WP_066677076.1">
    <property type="nucleotide sequence ID" value="NZ_CABMIZ010000022.1"/>
</dbReference>
<dbReference type="OrthoDB" id="1936401at2"/>
<proteinExistence type="predicted"/>
<evidence type="ECO:0000313" key="3">
    <source>
        <dbReference type="Proteomes" id="UP000280586"/>
    </source>
</evidence>
<dbReference type="Proteomes" id="UP001055437">
    <property type="component" value="Chromosome"/>
</dbReference>
<dbReference type="AlphaFoldDB" id="A0A9N7JMZ3"/>
<dbReference type="GeneID" id="303561232"/>
<protein>
    <recommendedName>
        <fullName evidence="5">Flagellar hook-length control protein FliK</fullName>
    </recommendedName>
</protein>
<keyword evidence="4" id="KW-1185">Reference proteome</keyword>
<name>A0A9N7JMZ3_CLOSE</name>
<dbReference type="KEGG" id="csep:CP523_11105"/>
<evidence type="ECO:0000313" key="1">
    <source>
        <dbReference type="EMBL" id="AYE34914.1"/>
    </source>
</evidence>
<reference evidence="2" key="2">
    <citation type="submission" date="2022-06" db="EMBL/GenBank/DDBJ databases">
        <authorList>
            <person name="Holder M.E."/>
            <person name="Ajami N.J."/>
            <person name="Petrosino J.F."/>
        </authorList>
    </citation>
    <scope>NUCLEOTIDE SEQUENCE</scope>
    <source>
        <strain evidence="2">RMA 8861</strain>
    </source>
</reference>